<reference evidence="1 2" key="1">
    <citation type="submission" date="2019-12" db="EMBL/GenBank/DDBJ databases">
        <authorList>
            <person name="Alioto T."/>
            <person name="Alioto T."/>
            <person name="Gomez Garrido J."/>
        </authorList>
    </citation>
    <scope>NUCLEOTIDE SEQUENCE [LARGE SCALE GENOMIC DNA]</scope>
</reference>
<dbReference type="AlphaFoldDB" id="A0A8S0QHL3"/>
<evidence type="ECO:0000313" key="1">
    <source>
        <dbReference type="EMBL" id="CAA2966834.1"/>
    </source>
</evidence>
<protein>
    <submittedName>
        <fullName evidence="1">Uncharacterized protein</fullName>
    </submittedName>
</protein>
<keyword evidence="2" id="KW-1185">Reference proteome</keyword>
<accession>A0A8S0QHL3</accession>
<sequence>MCCEQKPSSTLEVPRLPTPPPIAVRVAAVRRAADILRTGLLDGPPLSRLQTAVTSGKRPSPSLFYIKSARTAKSSGPYS</sequence>
<comment type="caution">
    <text evidence="1">The sequence shown here is derived from an EMBL/GenBank/DDBJ whole genome shotgun (WGS) entry which is preliminary data.</text>
</comment>
<dbReference type="Proteomes" id="UP000594638">
    <property type="component" value="Unassembled WGS sequence"/>
</dbReference>
<name>A0A8S0QHL3_OLEEU</name>
<dbReference type="EMBL" id="CACTIH010001869">
    <property type="protein sequence ID" value="CAA2966834.1"/>
    <property type="molecule type" value="Genomic_DNA"/>
</dbReference>
<organism evidence="1 2">
    <name type="scientific">Olea europaea subsp. europaea</name>
    <dbReference type="NCBI Taxonomy" id="158383"/>
    <lineage>
        <taxon>Eukaryota</taxon>
        <taxon>Viridiplantae</taxon>
        <taxon>Streptophyta</taxon>
        <taxon>Embryophyta</taxon>
        <taxon>Tracheophyta</taxon>
        <taxon>Spermatophyta</taxon>
        <taxon>Magnoliopsida</taxon>
        <taxon>eudicotyledons</taxon>
        <taxon>Gunneridae</taxon>
        <taxon>Pentapetalae</taxon>
        <taxon>asterids</taxon>
        <taxon>lamiids</taxon>
        <taxon>Lamiales</taxon>
        <taxon>Oleaceae</taxon>
        <taxon>Oleeae</taxon>
        <taxon>Olea</taxon>
    </lineage>
</organism>
<proteinExistence type="predicted"/>
<gene>
    <name evidence="1" type="ORF">OLEA9_A113333</name>
</gene>
<dbReference type="Gramene" id="OE9A113333T2">
    <property type="protein sequence ID" value="OE9A113333C2"/>
    <property type="gene ID" value="OE9A113333"/>
</dbReference>
<evidence type="ECO:0000313" key="2">
    <source>
        <dbReference type="Proteomes" id="UP000594638"/>
    </source>
</evidence>